<dbReference type="PANTHER" id="PTHR14969:SF13">
    <property type="entry name" value="AT30094P"/>
    <property type="match status" value="1"/>
</dbReference>
<dbReference type="SUPFAM" id="SSF48317">
    <property type="entry name" value="Acid phosphatase/Vanadium-dependent haloperoxidase"/>
    <property type="match status" value="1"/>
</dbReference>
<organism evidence="3 4">
    <name type="scientific">Achromobacter pulmonis</name>
    <dbReference type="NCBI Taxonomy" id="1389932"/>
    <lineage>
        <taxon>Bacteria</taxon>
        <taxon>Pseudomonadati</taxon>
        <taxon>Pseudomonadota</taxon>
        <taxon>Betaproteobacteria</taxon>
        <taxon>Burkholderiales</taxon>
        <taxon>Alcaligenaceae</taxon>
        <taxon>Achromobacter</taxon>
    </lineage>
</organism>
<dbReference type="Pfam" id="PF01569">
    <property type="entry name" value="PAP2"/>
    <property type="match status" value="1"/>
</dbReference>
<gene>
    <name evidence="3" type="ORF">LMG26788_02484</name>
</gene>
<feature type="transmembrane region" description="Helical" evidence="1">
    <location>
        <begin position="171"/>
        <end position="194"/>
    </location>
</feature>
<dbReference type="InterPro" id="IPR036938">
    <property type="entry name" value="PAP2/HPO_sf"/>
</dbReference>
<dbReference type="AlphaFoldDB" id="A0A6S7DN88"/>
<dbReference type="InterPro" id="IPR000326">
    <property type="entry name" value="PAP2/HPO"/>
</dbReference>
<name>A0A6S7DN88_9BURK</name>
<dbReference type="PANTHER" id="PTHR14969">
    <property type="entry name" value="SPHINGOSINE-1-PHOSPHATE PHOSPHOHYDROLASE"/>
    <property type="match status" value="1"/>
</dbReference>
<dbReference type="CDD" id="cd03392">
    <property type="entry name" value="PAP2_like_2"/>
    <property type="match status" value="1"/>
</dbReference>
<keyword evidence="1" id="KW-0472">Membrane</keyword>
<feature type="domain" description="Phosphatidic acid phosphatase type 2/haloperoxidase" evidence="2">
    <location>
        <begin position="134"/>
        <end position="246"/>
    </location>
</feature>
<dbReference type="EMBL" id="CADIKZ010000006">
    <property type="protein sequence ID" value="CAB3865370.1"/>
    <property type="molecule type" value="Genomic_DNA"/>
</dbReference>
<keyword evidence="1" id="KW-1133">Transmembrane helix</keyword>
<dbReference type="RefSeq" id="WP_175140889.1">
    <property type="nucleotide sequence ID" value="NZ_CADIKZ010000006.1"/>
</dbReference>
<evidence type="ECO:0000313" key="4">
    <source>
        <dbReference type="Proteomes" id="UP000494203"/>
    </source>
</evidence>
<feature type="transmembrane region" description="Helical" evidence="1">
    <location>
        <begin position="206"/>
        <end position="225"/>
    </location>
</feature>
<protein>
    <recommendedName>
        <fullName evidence="2">Phosphatidic acid phosphatase type 2/haloperoxidase domain-containing protein</fullName>
    </recommendedName>
</protein>
<dbReference type="SMART" id="SM00014">
    <property type="entry name" value="acidPPc"/>
    <property type="match status" value="1"/>
</dbReference>
<feature type="transmembrane region" description="Helical" evidence="1">
    <location>
        <begin position="133"/>
        <end position="151"/>
    </location>
</feature>
<proteinExistence type="predicted"/>
<keyword evidence="1" id="KW-0812">Transmembrane</keyword>
<sequence length="263" mass="27264">MGSAAQSALIDACAAWVSAHALLLFLLLPLGAATVAVAMARVSARAAPVVRAAGWGAAVALAGALFLTLAYAVTRPGVVVEFDSALAGALSMSMGDSLLWLLSWFTTLGDRDVLTVFAIVMTLALLARRQWGLALFCVAATGGGGLINRVLKYGFERARPEHDHGFATALGWSFPSGHASAAMAVYGTACYLAWRLAPAPWRLPGVALAAGLVMAIGLSRVLLQVHFASDVVAGFAISFAWLVLCAAVAERQAASARRDQGVQ</sequence>
<keyword evidence="4" id="KW-1185">Reference proteome</keyword>
<dbReference type="Proteomes" id="UP000494203">
    <property type="component" value="Unassembled WGS sequence"/>
</dbReference>
<reference evidence="3 4" key="1">
    <citation type="submission" date="2020-04" db="EMBL/GenBank/DDBJ databases">
        <authorList>
            <person name="De Canck E."/>
        </authorList>
    </citation>
    <scope>NUCLEOTIDE SEQUENCE [LARGE SCALE GENOMIC DNA]</scope>
    <source>
        <strain evidence="3 4">LMG 26788</strain>
    </source>
</reference>
<evidence type="ECO:0000259" key="2">
    <source>
        <dbReference type="SMART" id="SM00014"/>
    </source>
</evidence>
<accession>A0A6S7DN88</accession>
<feature type="transmembrane region" description="Helical" evidence="1">
    <location>
        <begin position="85"/>
        <end position="102"/>
    </location>
</feature>
<dbReference type="Gene3D" id="1.20.144.10">
    <property type="entry name" value="Phosphatidic acid phosphatase type 2/haloperoxidase"/>
    <property type="match status" value="2"/>
</dbReference>
<evidence type="ECO:0000313" key="3">
    <source>
        <dbReference type="EMBL" id="CAB3865370.1"/>
    </source>
</evidence>
<feature type="transmembrane region" description="Helical" evidence="1">
    <location>
        <begin position="56"/>
        <end position="73"/>
    </location>
</feature>
<evidence type="ECO:0000256" key="1">
    <source>
        <dbReference type="SAM" id="Phobius"/>
    </source>
</evidence>
<feature type="transmembrane region" description="Helical" evidence="1">
    <location>
        <begin position="231"/>
        <end position="249"/>
    </location>
</feature>